<feature type="domain" description="Halobacterial output" evidence="1">
    <location>
        <begin position="23"/>
        <end position="94"/>
    </location>
</feature>
<dbReference type="Proteomes" id="UP000001879">
    <property type="component" value="Chromosome"/>
</dbReference>
<reference evidence="3" key="1">
    <citation type="submission" date="2010-02" db="EMBL/GenBank/DDBJ databases">
        <title>Complete sequence of chromosome of Natrialba magadii ATCC 43099.</title>
        <authorList>
            <consortium name="US DOE Joint Genome Institute"/>
            <person name="Lucas S."/>
            <person name="Copeland A."/>
            <person name="Lapidus A."/>
            <person name="Cheng J.-F."/>
            <person name="Bruce D."/>
            <person name="Goodwin L."/>
            <person name="Pitluck S."/>
            <person name="Davenport K."/>
            <person name="Saunders E."/>
            <person name="Detter J.C."/>
            <person name="Han C."/>
            <person name="Tapia R."/>
            <person name="Land M."/>
            <person name="Hauser L."/>
            <person name="Kyrpides N."/>
            <person name="Mikhailova N."/>
            <person name="De Castro R.E."/>
            <person name="Maupin-Furlow J.A."/>
            <person name="Woyke T."/>
        </authorList>
    </citation>
    <scope>NUCLEOTIDE SEQUENCE [LARGE SCALE GENOMIC DNA]</scope>
    <source>
        <strain evidence="3">ATCC 43099 / DSM 3394 / CCM 3739 / CIP 104546 / IAM 13178 / JCM 8861 / NBRC 102185 / NCIMB 2190 / MS3</strain>
    </source>
</reference>
<evidence type="ECO:0000313" key="2">
    <source>
        <dbReference type="EMBL" id="ADD04567.1"/>
    </source>
</evidence>
<dbReference type="Pfam" id="PF18545">
    <property type="entry name" value="HalOD1"/>
    <property type="match status" value="1"/>
</dbReference>
<keyword evidence="3" id="KW-1185">Reference proteome</keyword>
<reference evidence="2 3" key="2">
    <citation type="journal article" date="2012" name="BMC Genomics">
        <title>A comparative genomics perspective on the genetic content of the alkaliphilic haloarchaeon Natrialba magadii ATCC 43099T.</title>
        <authorList>
            <person name="Siddaramappa S."/>
            <person name="Challacombe J.F."/>
            <person name="Decastro R.E."/>
            <person name="Pfeiffer F."/>
            <person name="Sastre D.E."/>
            <person name="Gimenez M.I."/>
            <person name="Paggi R.A."/>
            <person name="Detter J.C."/>
            <person name="Davenport K.W."/>
            <person name="Goodwin L.A."/>
            <person name="Kyrpides N."/>
            <person name="Tapia R."/>
            <person name="Pitluck S."/>
            <person name="Lucas S."/>
            <person name="Woyke T."/>
            <person name="Maupin-Furlow J.A."/>
        </authorList>
    </citation>
    <scope>NUCLEOTIDE SEQUENCE [LARGE SCALE GENOMIC DNA]</scope>
    <source>
        <strain evidence="3">ATCC 43099 / DSM 3394 / CCM 3739 / CIP 104546 / IAM 13178 / JCM 8861 / NBRC 102185 / NCIMB 2190 / MS3</strain>
    </source>
</reference>
<dbReference type="OrthoDB" id="327217at2157"/>
<proteinExistence type="predicted"/>
<dbReference type="AlphaFoldDB" id="D3SQS9"/>
<dbReference type="InterPro" id="IPR040624">
    <property type="entry name" value="HalOD1"/>
</dbReference>
<dbReference type="GeneID" id="95970149"/>
<organism evidence="2 3">
    <name type="scientific">Natrialba magadii (strain ATCC 43099 / DSM 3394 / CCM 3739 / CIP 104546 / IAM 13178 / JCM 8861 / NBRC 102185 / NCIMB 2190 / MS3)</name>
    <name type="common">Natronobacterium magadii</name>
    <dbReference type="NCBI Taxonomy" id="547559"/>
    <lineage>
        <taxon>Archaea</taxon>
        <taxon>Methanobacteriati</taxon>
        <taxon>Methanobacteriota</taxon>
        <taxon>Stenosarchaea group</taxon>
        <taxon>Halobacteria</taxon>
        <taxon>Halobacteriales</taxon>
        <taxon>Natrialbaceae</taxon>
        <taxon>Natrialba</taxon>
    </lineage>
</organism>
<dbReference type="RefSeq" id="WP_012996448.1">
    <property type="nucleotide sequence ID" value="NC_013922.1"/>
</dbReference>
<dbReference type="eggNOG" id="arCOG08980">
    <property type="taxonomic scope" value="Archaea"/>
</dbReference>
<evidence type="ECO:0000259" key="1">
    <source>
        <dbReference type="Pfam" id="PF18545"/>
    </source>
</evidence>
<name>D3SQS9_NATMM</name>
<dbReference type="HOGENOM" id="CLU_159738_1_2_2"/>
<dbReference type="PaxDb" id="547559-Nmag_0983"/>
<gene>
    <name evidence="2" type="ordered locus">Nmag_0983</name>
</gene>
<accession>D3SQS9</accession>
<dbReference type="KEGG" id="nmg:Nmag_0983"/>
<protein>
    <recommendedName>
        <fullName evidence="1">Halobacterial output domain-containing protein</fullName>
    </recommendedName>
</protein>
<sequence length="100" mass="11326">MVLNDYCPPLADQQAVSQSERTETESITHTVVRALASAKNVPVTEIEPLHKHVDTEALNSLYDDVTHSTSNVKTRFTFQNYCVVIPHGGHVYIYKRRDRA</sequence>
<evidence type="ECO:0000313" key="3">
    <source>
        <dbReference type="Proteomes" id="UP000001879"/>
    </source>
</evidence>
<dbReference type="EMBL" id="CP001932">
    <property type="protein sequence ID" value="ADD04567.1"/>
    <property type="molecule type" value="Genomic_DNA"/>
</dbReference>